<feature type="transmembrane region" description="Helical" evidence="1">
    <location>
        <begin position="216"/>
        <end position="234"/>
    </location>
</feature>
<dbReference type="Proteomes" id="UP000078387">
    <property type="component" value="Unassembled WGS sequence"/>
</dbReference>
<dbReference type="InterPro" id="IPR006571">
    <property type="entry name" value="TLDc_dom"/>
</dbReference>
<comment type="caution">
    <text evidence="3">The sequence shown here is derived from an EMBL/GenBank/DDBJ whole genome shotgun (WGS) entry which is preliminary data.</text>
</comment>
<evidence type="ECO:0000256" key="1">
    <source>
        <dbReference type="SAM" id="Phobius"/>
    </source>
</evidence>
<organism evidence="3 4">
    <name type="scientific">Entamoeba histolytica</name>
    <dbReference type="NCBI Taxonomy" id="5759"/>
    <lineage>
        <taxon>Eukaryota</taxon>
        <taxon>Amoebozoa</taxon>
        <taxon>Evosea</taxon>
        <taxon>Archamoebae</taxon>
        <taxon>Mastigamoebida</taxon>
        <taxon>Entamoebidae</taxon>
        <taxon>Entamoeba</taxon>
    </lineage>
</organism>
<dbReference type="AlphaFoldDB" id="A0A5K1VL67"/>
<proteinExistence type="predicted"/>
<dbReference type="Pfam" id="PF07534">
    <property type="entry name" value="TLD"/>
    <property type="match status" value="1"/>
</dbReference>
<dbReference type="VEuPathDB" id="AmoebaDB:KM1_054210"/>
<dbReference type="EMBL" id="BDEQ01000001">
    <property type="protein sequence ID" value="GAT98508.1"/>
    <property type="molecule type" value="Genomic_DNA"/>
</dbReference>
<keyword evidence="1" id="KW-1133">Transmembrane helix</keyword>
<gene>
    <name evidence="3" type="ORF">CL6EHI_036910</name>
</gene>
<evidence type="ECO:0000313" key="3">
    <source>
        <dbReference type="EMBL" id="GAT98508.1"/>
    </source>
</evidence>
<sequence length="273" mass="32022">MTGNIKNQMKHSTNNSVLVMNIVNYGNINLYGESTIKNTKHQCESINYQEKLKNIKQKVTPTLYIKKEQKETKTQKEIEQEIEKDVESYKKSIHTNQNKINTLLINQPSNLMTTTLSSFCHKRQYLVIYDSEKKSFLNQEIWSSICGRNNIMIIIKDWNGNVFGSFHEVVPKKMGEYSKKDFNHFVFSLNNPYHNPMKFKRKVISPILKIHLDNEGILTVSGFLFIGVFNSFLVSNERFWKYYTDPTDKGTNYFCSNDSIFTVDSMKILQWFD</sequence>
<keyword evidence="1" id="KW-0812">Transmembrane</keyword>
<dbReference type="OMA" id="KDYNHFV"/>
<dbReference type="VEuPathDB" id="AmoebaDB:EHI8A_029670"/>
<keyword evidence="1" id="KW-0472">Membrane</keyword>
<reference evidence="3 4" key="1">
    <citation type="submission" date="2016-05" db="EMBL/GenBank/DDBJ databases">
        <title>First whole genome sequencing of Entamoeba histolytica HM1:IMSS-clone-6.</title>
        <authorList>
            <person name="Mukherjee Avik.K."/>
            <person name="Izumyama S."/>
            <person name="Nakada-Tsukui K."/>
            <person name="Nozaki T."/>
        </authorList>
    </citation>
    <scope>NUCLEOTIDE SEQUENCE [LARGE SCALE GENOMIC DNA]</scope>
    <source>
        <strain evidence="3 4">HM1:IMSS clone 6</strain>
    </source>
</reference>
<protein>
    <recommendedName>
        <fullName evidence="2">TLDc domain-containing protein</fullName>
    </recommendedName>
</protein>
<dbReference type="VEuPathDB" id="AmoebaDB:EHI5A_046480"/>
<dbReference type="VEuPathDB" id="AmoebaDB:EHI7A_032730"/>
<dbReference type="VEuPathDB" id="AmoebaDB:EHI_036910"/>
<name>A0A5K1VL67_ENTHI</name>
<evidence type="ECO:0000313" key="4">
    <source>
        <dbReference type="Proteomes" id="UP000078387"/>
    </source>
</evidence>
<evidence type="ECO:0000259" key="2">
    <source>
        <dbReference type="Pfam" id="PF07534"/>
    </source>
</evidence>
<feature type="domain" description="TLDc" evidence="2">
    <location>
        <begin position="114"/>
        <end position="201"/>
    </location>
</feature>
<accession>A0A5K1VL67</accession>